<dbReference type="EMBL" id="OU896715">
    <property type="protein sequence ID" value="CAH1183377.1"/>
    <property type="molecule type" value="Genomic_DNA"/>
</dbReference>
<feature type="region of interest" description="Disordered" evidence="1">
    <location>
        <begin position="33"/>
        <end position="132"/>
    </location>
</feature>
<accession>A0A9P0GTD3</accession>
<feature type="region of interest" description="Disordered" evidence="1">
    <location>
        <begin position="295"/>
        <end position="430"/>
    </location>
</feature>
<feature type="chain" id="PRO_5040316078" description="Acaloleptin A-like" evidence="2">
    <location>
        <begin position="18"/>
        <end position="494"/>
    </location>
</feature>
<protein>
    <recommendedName>
        <fullName evidence="5">Acaloleptin A-like</fullName>
    </recommendedName>
</protein>
<feature type="compositionally biased region" description="Polar residues" evidence="1">
    <location>
        <begin position="185"/>
        <end position="201"/>
    </location>
</feature>
<feature type="compositionally biased region" description="Polar residues" evidence="1">
    <location>
        <begin position="35"/>
        <end position="51"/>
    </location>
</feature>
<dbReference type="GO" id="GO:0005576">
    <property type="term" value="C:extracellular region"/>
    <property type="evidence" value="ECO:0007669"/>
    <property type="project" value="InterPro"/>
</dbReference>
<sequence>MILKLSLILCVTYVCYAEDSGDFRLKRSLQPGAPNINNGNKQQPWEVSPNINRDGAGNVRTDIEVQNHGKDHDFNAGWGKVVRGPGKAKPTWHAGGTIRWRRSLQPGAPDINNGKKQQPWEVSPNINRDGAGNVRTDIEVQNHGKDHDFNAGWGKVVRGPGKAKPTWHAGGTIRWRRSLQPGAPNINNGNKQQPWEVSPNINRDEAGNVRTDIQVQNHGKDHDFNAGWGKVVRGPGKAKPTWHAGGTIRWRRSLQPGAPDINNGKKQQPWEVSPNINRDGAGNVRTDIEVQNHGKDHDFNAGWGKVVRGPGKAKPTWHAGGTIRWRRSLQPGAPDINNGKKQQPWEVSPNINRDGAGNVRTGIEVQNHGKDHDFNAGWGKVVRGPGKAKPTWHAGGTIRWRRSLQPGAPDINNGNKQQPWEVSPNINRDEAGNVRTDIQVQNHGKDHDFNAGWGKVVRGPGRAKPTWHAGGTIRWRRSTDQEDDQQEIPESPLS</sequence>
<dbReference type="OrthoDB" id="360390at2759"/>
<feature type="compositionally biased region" description="Basic and acidic residues" evidence="1">
    <location>
        <begin position="61"/>
        <end position="74"/>
    </location>
</feature>
<evidence type="ECO:0000256" key="1">
    <source>
        <dbReference type="SAM" id="MobiDB-lite"/>
    </source>
</evidence>
<evidence type="ECO:0000256" key="2">
    <source>
        <dbReference type="SAM" id="SignalP"/>
    </source>
</evidence>
<reference evidence="3" key="2">
    <citation type="submission" date="2022-10" db="EMBL/GenBank/DDBJ databases">
        <authorList>
            <consortium name="ENA_rothamsted_submissions"/>
            <consortium name="culmorum"/>
            <person name="King R."/>
        </authorList>
    </citation>
    <scope>NUCLEOTIDE SEQUENCE</scope>
</reference>
<gene>
    <name evidence="3" type="ORF">PHAECO_LOCUS12331</name>
</gene>
<proteinExistence type="predicted"/>
<keyword evidence="2" id="KW-0732">Signal</keyword>
<feature type="region of interest" description="Disordered" evidence="1">
    <location>
        <begin position="145"/>
        <end position="203"/>
    </location>
</feature>
<dbReference type="Pfam" id="PF06286">
    <property type="entry name" value="Coleoptericin"/>
    <property type="match status" value="3"/>
</dbReference>
<feature type="region of interest" description="Disordered" evidence="1">
    <location>
        <begin position="444"/>
        <end position="494"/>
    </location>
</feature>
<feature type="compositionally biased region" description="Polar residues" evidence="1">
    <location>
        <begin position="412"/>
        <end position="426"/>
    </location>
</feature>
<dbReference type="InterPro" id="IPR009382">
    <property type="entry name" value="Coleoptericin"/>
</dbReference>
<evidence type="ECO:0000313" key="3">
    <source>
        <dbReference type="EMBL" id="CAH1183377.1"/>
    </source>
</evidence>
<keyword evidence="4" id="KW-1185">Reference proteome</keyword>
<dbReference type="GO" id="GO:0042742">
    <property type="term" value="P:defense response to bacterium"/>
    <property type="evidence" value="ECO:0007669"/>
    <property type="project" value="InterPro"/>
</dbReference>
<reference evidence="3" key="1">
    <citation type="submission" date="2022-01" db="EMBL/GenBank/DDBJ databases">
        <authorList>
            <person name="King R."/>
        </authorList>
    </citation>
    <scope>NUCLEOTIDE SEQUENCE</scope>
</reference>
<evidence type="ECO:0008006" key="5">
    <source>
        <dbReference type="Google" id="ProtNLM"/>
    </source>
</evidence>
<feature type="signal peptide" evidence="2">
    <location>
        <begin position="1"/>
        <end position="17"/>
    </location>
</feature>
<name>A0A9P0GTD3_PHACE</name>
<dbReference type="Proteomes" id="UP001153737">
    <property type="component" value="Chromosome 9"/>
</dbReference>
<evidence type="ECO:0000313" key="4">
    <source>
        <dbReference type="Proteomes" id="UP001153737"/>
    </source>
</evidence>
<feature type="region of interest" description="Disordered" evidence="1">
    <location>
        <begin position="219"/>
        <end position="282"/>
    </location>
</feature>
<organism evidence="3 4">
    <name type="scientific">Phaedon cochleariae</name>
    <name type="common">Mustard beetle</name>
    <dbReference type="NCBI Taxonomy" id="80249"/>
    <lineage>
        <taxon>Eukaryota</taxon>
        <taxon>Metazoa</taxon>
        <taxon>Ecdysozoa</taxon>
        <taxon>Arthropoda</taxon>
        <taxon>Hexapoda</taxon>
        <taxon>Insecta</taxon>
        <taxon>Pterygota</taxon>
        <taxon>Neoptera</taxon>
        <taxon>Endopterygota</taxon>
        <taxon>Coleoptera</taxon>
        <taxon>Polyphaga</taxon>
        <taxon>Cucujiformia</taxon>
        <taxon>Chrysomeloidea</taxon>
        <taxon>Chrysomelidae</taxon>
        <taxon>Chrysomelinae</taxon>
        <taxon>Chrysomelini</taxon>
        <taxon>Phaedon</taxon>
    </lineage>
</organism>
<dbReference type="AlphaFoldDB" id="A0A9P0GTD3"/>